<evidence type="ECO:0000256" key="3">
    <source>
        <dbReference type="ARBA" id="ARBA00022475"/>
    </source>
</evidence>
<keyword evidence="6 11" id="KW-0547">Nucleotide-binding</keyword>
<dbReference type="GO" id="GO:0055070">
    <property type="term" value="P:copper ion homeostasis"/>
    <property type="evidence" value="ECO:0007669"/>
    <property type="project" value="TreeGrafter"/>
</dbReference>
<dbReference type="FunFam" id="2.70.150.10:FF:000020">
    <property type="entry name" value="Copper-exporting P-type ATPase A"/>
    <property type="match status" value="1"/>
</dbReference>
<dbReference type="InterPro" id="IPR044492">
    <property type="entry name" value="P_typ_ATPase_HD_dom"/>
</dbReference>
<dbReference type="InterPro" id="IPR036163">
    <property type="entry name" value="HMA_dom_sf"/>
</dbReference>
<dbReference type="PRINTS" id="PR00119">
    <property type="entry name" value="CATATPASE"/>
</dbReference>
<dbReference type="NCBIfam" id="TIGR01511">
    <property type="entry name" value="ATPase-IB1_Cu"/>
    <property type="match status" value="1"/>
</dbReference>
<dbReference type="OrthoDB" id="9807843at2"/>
<dbReference type="SUPFAM" id="SSF55008">
    <property type="entry name" value="HMA, heavy metal-associated domain"/>
    <property type="match status" value="2"/>
</dbReference>
<evidence type="ECO:0000313" key="13">
    <source>
        <dbReference type="EMBL" id="SLN18564.1"/>
    </source>
</evidence>
<evidence type="ECO:0000259" key="12">
    <source>
        <dbReference type="PROSITE" id="PS50846"/>
    </source>
</evidence>
<dbReference type="InterPro" id="IPR008250">
    <property type="entry name" value="ATPase_P-typ_transduc_dom_A_sf"/>
</dbReference>
<organism evidence="13 14">
    <name type="scientific">Roseivivax jejudonensis</name>
    <dbReference type="NCBI Taxonomy" id="1529041"/>
    <lineage>
        <taxon>Bacteria</taxon>
        <taxon>Pseudomonadati</taxon>
        <taxon>Pseudomonadota</taxon>
        <taxon>Alphaproteobacteria</taxon>
        <taxon>Rhodobacterales</taxon>
        <taxon>Roseobacteraceae</taxon>
        <taxon>Roseivivax</taxon>
    </lineage>
</organism>
<keyword evidence="13" id="KW-0378">Hydrolase</keyword>
<dbReference type="InterPro" id="IPR036412">
    <property type="entry name" value="HAD-like_sf"/>
</dbReference>
<dbReference type="NCBIfam" id="TIGR01494">
    <property type="entry name" value="ATPase_P-type"/>
    <property type="match status" value="1"/>
</dbReference>
<keyword evidence="3 11" id="KW-1003">Cell membrane</keyword>
<accession>A0A1X6YED1</accession>
<dbReference type="PROSITE" id="PS00154">
    <property type="entry name" value="ATPASE_E1_E2"/>
    <property type="match status" value="1"/>
</dbReference>
<dbReference type="PANTHER" id="PTHR43520:SF8">
    <property type="entry name" value="P-TYPE CU(+) TRANSPORTER"/>
    <property type="match status" value="1"/>
</dbReference>
<dbReference type="PANTHER" id="PTHR43520">
    <property type="entry name" value="ATP7, ISOFORM B"/>
    <property type="match status" value="1"/>
</dbReference>
<dbReference type="InterPro" id="IPR006121">
    <property type="entry name" value="HMA_dom"/>
</dbReference>
<dbReference type="GO" id="GO:0060003">
    <property type="term" value="P:copper ion export"/>
    <property type="evidence" value="ECO:0007669"/>
    <property type="project" value="UniProtKB-ARBA"/>
</dbReference>
<dbReference type="AlphaFoldDB" id="A0A1X6YED1"/>
<name>A0A1X6YED1_9RHOB</name>
<dbReference type="PROSITE" id="PS01047">
    <property type="entry name" value="HMA_1"/>
    <property type="match status" value="1"/>
</dbReference>
<feature type="transmembrane region" description="Helical" evidence="11">
    <location>
        <begin position="189"/>
        <end position="206"/>
    </location>
</feature>
<dbReference type="CDD" id="cd00371">
    <property type="entry name" value="HMA"/>
    <property type="match status" value="2"/>
</dbReference>
<dbReference type="SUPFAM" id="SSF56784">
    <property type="entry name" value="HAD-like"/>
    <property type="match status" value="1"/>
</dbReference>
<dbReference type="SUPFAM" id="SSF81665">
    <property type="entry name" value="Calcium ATPase, transmembrane domain M"/>
    <property type="match status" value="1"/>
</dbReference>
<keyword evidence="4 11" id="KW-0812">Transmembrane</keyword>
<dbReference type="InterPro" id="IPR001757">
    <property type="entry name" value="P_typ_ATPase"/>
</dbReference>
<dbReference type="EC" id="3.6.3.4" evidence="13"/>
<keyword evidence="8" id="KW-1278">Translocase</keyword>
<dbReference type="Gene3D" id="3.40.50.1000">
    <property type="entry name" value="HAD superfamily/HAD-like"/>
    <property type="match status" value="1"/>
</dbReference>
<sequence length="802" mass="82452">MTHPMLRVEIDGMTCAGCAGRATRAIESAPGVQSASVNLATATAQVAGGDATAIAQKLAEAGYPARTETRRLRLSGLHCASCVARVEDALRALPFVTDASVNLAAETASVTVLRGAEDDGRLVAAVRSAGYEAAPADSQPTEERQDEAASLRRDLLIACALTLPVFVLEMGGHVIPAVHEWTMTTLGPAWRWIQFVLATLVLAGPGRRFFTTGLPLLWRRSPDMNSLVALGTGAAWLYSTLVTVAPAVLPEAARAVYFEAAAVIVTLILLGRWLEARAKGRAGAAIRALMARRPAVARVRRPGGVEEVPADTVAVGDIVELRPGETVPVDGEVIEGRSRIDESMLTGEPAPVARGEGDRVTGGTINGTGALALRATAVGADTALARIARMVEEAQAARLPVEALTDRVVRVFVPAVLVIALVTVAVWLAVGPGVTHALVAGVSVLIIACPCAMGLAVPVSILAGTGRAAELGVLFRRGDALQRLEGVRTIVFDKTGTLTEGAPTLVSRHAVSGGDPDETLRAVAAAEAGSEHPIARALEAASDGPRPAVSAVESVTGRGLRARVGGDELLVGSPRLMEESGIDLAPLADALEAVEARAETPVLVARGGRLAALYGVADPVKPSAKEAIDALHGAGLRVALLSGDRPRVAEAVARALGVDEARGGLLPADKTEALADIAREHGPVAFVGDGINDAPALAAAEVGLAIGTGTDIAIEAGDVVLVSGDVTGVATAREVSHRTMANIRQNLVWAFGYNVVLIPVAAGVLYPAFGLLLSPMLAAGAMALSSVFVVTNALRLRGLSRG</sequence>
<gene>
    <name evidence="13" type="primary">actP_1</name>
    <name evidence="13" type="ORF">ROJ8625_00635</name>
</gene>
<feature type="transmembrane region" description="Helical" evidence="11">
    <location>
        <begin position="408"/>
        <end position="430"/>
    </location>
</feature>
<feature type="transmembrane region" description="Helical" evidence="11">
    <location>
        <begin position="155"/>
        <end position="177"/>
    </location>
</feature>
<dbReference type="CDD" id="cd02094">
    <property type="entry name" value="P-type_ATPase_Cu-like"/>
    <property type="match status" value="1"/>
</dbReference>
<dbReference type="Pfam" id="PF00702">
    <property type="entry name" value="Hydrolase"/>
    <property type="match status" value="1"/>
</dbReference>
<keyword evidence="14" id="KW-1185">Reference proteome</keyword>
<dbReference type="InterPro" id="IPR018303">
    <property type="entry name" value="ATPase_P-typ_P_site"/>
</dbReference>
<dbReference type="InterPro" id="IPR017969">
    <property type="entry name" value="Heavy-metal-associated_CS"/>
</dbReference>
<evidence type="ECO:0000256" key="5">
    <source>
        <dbReference type="ARBA" id="ARBA00022723"/>
    </source>
</evidence>
<dbReference type="InterPro" id="IPR023299">
    <property type="entry name" value="ATPase_P-typ_cyto_dom_N"/>
</dbReference>
<evidence type="ECO:0000256" key="9">
    <source>
        <dbReference type="ARBA" id="ARBA00022989"/>
    </source>
</evidence>
<dbReference type="SUPFAM" id="SSF81653">
    <property type="entry name" value="Calcium ATPase, transduction domain A"/>
    <property type="match status" value="1"/>
</dbReference>
<reference evidence="13 14" key="1">
    <citation type="submission" date="2017-03" db="EMBL/GenBank/DDBJ databases">
        <authorList>
            <person name="Afonso C.L."/>
            <person name="Miller P.J."/>
            <person name="Scott M.A."/>
            <person name="Spackman E."/>
            <person name="Goraichik I."/>
            <person name="Dimitrov K.M."/>
            <person name="Suarez D.L."/>
            <person name="Swayne D.E."/>
        </authorList>
    </citation>
    <scope>NUCLEOTIDE SEQUENCE [LARGE SCALE GENOMIC DNA]</scope>
    <source>
        <strain evidence="13 14">CECT 8625</strain>
    </source>
</reference>
<dbReference type="NCBIfam" id="TIGR01525">
    <property type="entry name" value="ATPase-IB_hvy"/>
    <property type="match status" value="1"/>
</dbReference>
<feature type="domain" description="HMA" evidence="12">
    <location>
        <begin position="4"/>
        <end position="66"/>
    </location>
</feature>
<evidence type="ECO:0000256" key="8">
    <source>
        <dbReference type="ARBA" id="ARBA00022967"/>
    </source>
</evidence>
<protein>
    <submittedName>
        <fullName evidence="13">Copper-transporting P-type ATPase</fullName>
        <ecNumber evidence="13">3.6.3.4</ecNumber>
    </submittedName>
</protein>
<comment type="similarity">
    <text evidence="2 11">Belongs to the cation transport ATPase (P-type) (TC 3.A.3) family. Type IB subfamily.</text>
</comment>
<dbReference type="Proteomes" id="UP000193570">
    <property type="component" value="Unassembled WGS sequence"/>
</dbReference>
<comment type="subcellular location">
    <subcellularLocation>
        <location evidence="1">Cell membrane</location>
        <topology evidence="1">Multi-pass membrane protein</topology>
    </subcellularLocation>
</comment>
<dbReference type="PRINTS" id="PR00943">
    <property type="entry name" value="CUATPASE"/>
</dbReference>
<feature type="domain" description="HMA" evidence="12">
    <location>
        <begin position="68"/>
        <end position="134"/>
    </location>
</feature>
<dbReference type="Pfam" id="PF00403">
    <property type="entry name" value="HMA"/>
    <property type="match status" value="2"/>
</dbReference>
<evidence type="ECO:0000256" key="6">
    <source>
        <dbReference type="ARBA" id="ARBA00022741"/>
    </source>
</evidence>
<feature type="transmembrane region" description="Helical" evidence="11">
    <location>
        <begin position="227"/>
        <end position="249"/>
    </location>
</feature>
<dbReference type="GO" id="GO:0043682">
    <property type="term" value="F:P-type divalent copper transporter activity"/>
    <property type="evidence" value="ECO:0007669"/>
    <property type="project" value="TreeGrafter"/>
</dbReference>
<keyword evidence="5 11" id="KW-0479">Metal-binding</keyword>
<dbReference type="GO" id="GO:0005524">
    <property type="term" value="F:ATP binding"/>
    <property type="evidence" value="ECO:0007669"/>
    <property type="project" value="UniProtKB-UniRule"/>
</dbReference>
<dbReference type="InterPro" id="IPR027256">
    <property type="entry name" value="P-typ_ATPase_IB"/>
</dbReference>
<dbReference type="GO" id="GO:0005507">
    <property type="term" value="F:copper ion binding"/>
    <property type="evidence" value="ECO:0007669"/>
    <property type="project" value="TreeGrafter"/>
</dbReference>
<dbReference type="SFLD" id="SFLDS00003">
    <property type="entry name" value="Haloacid_Dehalogenase"/>
    <property type="match status" value="1"/>
</dbReference>
<dbReference type="InterPro" id="IPR023298">
    <property type="entry name" value="ATPase_P-typ_TM_dom_sf"/>
</dbReference>
<dbReference type="GO" id="GO:0016887">
    <property type="term" value="F:ATP hydrolysis activity"/>
    <property type="evidence" value="ECO:0007669"/>
    <property type="project" value="InterPro"/>
</dbReference>
<feature type="transmembrane region" description="Helical" evidence="11">
    <location>
        <begin position="772"/>
        <end position="794"/>
    </location>
</feature>
<dbReference type="SFLD" id="SFLDF00027">
    <property type="entry name" value="p-type_atpase"/>
    <property type="match status" value="1"/>
</dbReference>
<feature type="transmembrane region" description="Helical" evidence="11">
    <location>
        <begin position="436"/>
        <end position="457"/>
    </location>
</feature>
<evidence type="ECO:0000313" key="14">
    <source>
        <dbReference type="Proteomes" id="UP000193570"/>
    </source>
</evidence>
<dbReference type="GO" id="GO:0005886">
    <property type="term" value="C:plasma membrane"/>
    <property type="evidence" value="ECO:0007669"/>
    <property type="project" value="UniProtKB-SubCell"/>
</dbReference>
<evidence type="ECO:0000256" key="7">
    <source>
        <dbReference type="ARBA" id="ARBA00022840"/>
    </source>
</evidence>
<evidence type="ECO:0000256" key="4">
    <source>
        <dbReference type="ARBA" id="ARBA00022692"/>
    </source>
</evidence>
<dbReference type="SFLD" id="SFLDG00002">
    <property type="entry name" value="C1.7:_P-type_atpase_like"/>
    <property type="match status" value="1"/>
</dbReference>
<dbReference type="PROSITE" id="PS50846">
    <property type="entry name" value="HMA_2"/>
    <property type="match status" value="2"/>
</dbReference>
<keyword evidence="9 11" id="KW-1133">Transmembrane helix</keyword>
<evidence type="ECO:0000256" key="2">
    <source>
        <dbReference type="ARBA" id="ARBA00006024"/>
    </source>
</evidence>
<dbReference type="RefSeq" id="WP_085790368.1">
    <property type="nucleotide sequence ID" value="NZ_FWFK01000001.1"/>
</dbReference>
<dbReference type="Gene3D" id="3.30.70.100">
    <property type="match status" value="2"/>
</dbReference>
<dbReference type="Pfam" id="PF00122">
    <property type="entry name" value="E1-E2_ATPase"/>
    <property type="match status" value="1"/>
</dbReference>
<evidence type="ECO:0000256" key="11">
    <source>
        <dbReference type="RuleBase" id="RU362081"/>
    </source>
</evidence>
<feature type="transmembrane region" description="Helical" evidence="11">
    <location>
        <begin position="255"/>
        <end position="274"/>
    </location>
</feature>
<evidence type="ECO:0000256" key="10">
    <source>
        <dbReference type="ARBA" id="ARBA00023136"/>
    </source>
</evidence>
<dbReference type="Gene3D" id="3.40.1110.10">
    <property type="entry name" value="Calcium-transporting ATPase, cytoplasmic domain N"/>
    <property type="match status" value="1"/>
</dbReference>
<feature type="transmembrane region" description="Helical" evidence="11">
    <location>
        <begin position="747"/>
        <end position="766"/>
    </location>
</feature>
<dbReference type="InterPro" id="IPR023214">
    <property type="entry name" value="HAD_sf"/>
</dbReference>
<keyword evidence="7 11" id="KW-0067">ATP-binding</keyword>
<evidence type="ECO:0000256" key="1">
    <source>
        <dbReference type="ARBA" id="ARBA00004651"/>
    </source>
</evidence>
<dbReference type="Gene3D" id="2.70.150.10">
    <property type="entry name" value="Calcium-transporting ATPase, cytoplasmic transduction domain A"/>
    <property type="match status" value="1"/>
</dbReference>
<keyword evidence="10 11" id="KW-0472">Membrane</keyword>
<dbReference type="EMBL" id="FWFK01000001">
    <property type="protein sequence ID" value="SLN18564.1"/>
    <property type="molecule type" value="Genomic_DNA"/>
</dbReference>
<proteinExistence type="inferred from homology"/>
<dbReference type="InterPro" id="IPR059000">
    <property type="entry name" value="ATPase_P-type_domA"/>
</dbReference>